<accession>A0A9D2DTB1</accession>
<keyword evidence="3" id="KW-0804">Transcription</keyword>
<dbReference type="PROSITE" id="PS01124">
    <property type="entry name" value="HTH_ARAC_FAMILY_2"/>
    <property type="match status" value="1"/>
</dbReference>
<sequence length="277" mass="31926">MKKTGFREDPFYPVQPFFVLNTEHYYKKQCEGLPVSHFYSFMAEKDNHYANYVIPDNTVDILFCCEKEDPSAFVCGSVSRQVEHEFCTGKEYFGVRFVPGTLKGFLKLSGSELMDNCIDLRELLGSDALLFSIAGAKSFQERIRVFQDFMEGELARREPEDSAIVDYMLKRIHESCGEIRLCDLSGEMQYSVQYIRRCFTETVGMSPKKFCRQLRFQHALKQINSGAFRNMAEISQEAGYYDQAHMLKEFQSCLGLSPAKYANIINLKGYGKQILYV</sequence>
<dbReference type="Pfam" id="PF20240">
    <property type="entry name" value="DUF6597"/>
    <property type="match status" value="1"/>
</dbReference>
<dbReference type="InterPro" id="IPR050204">
    <property type="entry name" value="AraC_XylS_family_regulators"/>
</dbReference>
<dbReference type="GO" id="GO:0043565">
    <property type="term" value="F:sequence-specific DNA binding"/>
    <property type="evidence" value="ECO:0007669"/>
    <property type="project" value="InterPro"/>
</dbReference>
<name>A0A9D2DTB1_9FIRM</name>
<protein>
    <submittedName>
        <fullName evidence="5">AraC family transcriptional regulator</fullName>
    </submittedName>
</protein>
<organism evidence="5 6">
    <name type="scientific">Candidatus Blautia faecigallinarum</name>
    <dbReference type="NCBI Taxonomy" id="2838488"/>
    <lineage>
        <taxon>Bacteria</taxon>
        <taxon>Bacillati</taxon>
        <taxon>Bacillota</taxon>
        <taxon>Clostridia</taxon>
        <taxon>Lachnospirales</taxon>
        <taxon>Lachnospiraceae</taxon>
        <taxon>Blautia</taxon>
    </lineage>
</organism>
<evidence type="ECO:0000256" key="2">
    <source>
        <dbReference type="ARBA" id="ARBA00023125"/>
    </source>
</evidence>
<dbReference type="Proteomes" id="UP000824041">
    <property type="component" value="Unassembled WGS sequence"/>
</dbReference>
<dbReference type="GO" id="GO:0003700">
    <property type="term" value="F:DNA-binding transcription factor activity"/>
    <property type="evidence" value="ECO:0007669"/>
    <property type="project" value="InterPro"/>
</dbReference>
<evidence type="ECO:0000313" key="5">
    <source>
        <dbReference type="EMBL" id="HIZ22827.1"/>
    </source>
</evidence>
<feature type="domain" description="HTH araC/xylS-type" evidence="4">
    <location>
        <begin position="162"/>
        <end position="264"/>
    </location>
</feature>
<reference evidence="5" key="2">
    <citation type="submission" date="2021-04" db="EMBL/GenBank/DDBJ databases">
        <authorList>
            <person name="Gilroy R."/>
        </authorList>
    </citation>
    <scope>NUCLEOTIDE SEQUENCE</scope>
    <source>
        <strain evidence="5">14324</strain>
    </source>
</reference>
<dbReference type="EMBL" id="DXBU01000117">
    <property type="protein sequence ID" value="HIZ22827.1"/>
    <property type="molecule type" value="Genomic_DNA"/>
</dbReference>
<dbReference type="InterPro" id="IPR018060">
    <property type="entry name" value="HTH_AraC"/>
</dbReference>
<keyword evidence="1" id="KW-0805">Transcription regulation</keyword>
<dbReference type="InterPro" id="IPR046532">
    <property type="entry name" value="DUF6597"/>
</dbReference>
<keyword evidence="2" id="KW-0238">DNA-binding</keyword>
<evidence type="ECO:0000256" key="3">
    <source>
        <dbReference type="ARBA" id="ARBA00023163"/>
    </source>
</evidence>
<evidence type="ECO:0000313" key="6">
    <source>
        <dbReference type="Proteomes" id="UP000824041"/>
    </source>
</evidence>
<proteinExistence type="predicted"/>
<dbReference type="Pfam" id="PF12833">
    <property type="entry name" value="HTH_18"/>
    <property type="match status" value="1"/>
</dbReference>
<dbReference type="Gene3D" id="1.10.10.60">
    <property type="entry name" value="Homeodomain-like"/>
    <property type="match status" value="1"/>
</dbReference>
<dbReference type="SMART" id="SM00342">
    <property type="entry name" value="HTH_ARAC"/>
    <property type="match status" value="1"/>
</dbReference>
<dbReference type="AlphaFoldDB" id="A0A9D2DTB1"/>
<evidence type="ECO:0000256" key="1">
    <source>
        <dbReference type="ARBA" id="ARBA00023015"/>
    </source>
</evidence>
<evidence type="ECO:0000259" key="4">
    <source>
        <dbReference type="PROSITE" id="PS01124"/>
    </source>
</evidence>
<reference evidence="5" key="1">
    <citation type="journal article" date="2021" name="PeerJ">
        <title>Extensive microbial diversity within the chicken gut microbiome revealed by metagenomics and culture.</title>
        <authorList>
            <person name="Gilroy R."/>
            <person name="Ravi A."/>
            <person name="Getino M."/>
            <person name="Pursley I."/>
            <person name="Horton D.L."/>
            <person name="Alikhan N.F."/>
            <person name="Baker D."/>
            <person name="Gharbi K."/>
            <person name="Hall N."/>
            <person name="Watson M."/>
            <person name="Adriaenssens E.M."/>
            <person name="Foster-Nyarko E."/>
            <person name="Jarju S."/>
            <person name="Secka A."/>
            <person name="Antonio M."/>
            <person name="Oren A."/>
            <person name="Chaudhuri R.R."/>
            <person name="La Ragione R."/>
            <person name="Hildebrand F."/>
            <person name="Pallen M.J."/>
        </authorList>
    </citation>
    <scope>NUCLEOTIDE SEQUENCE</scope>
    <source>
        <strain evidence="5">14324</strain>
    </source>
</reference>
<gene>
    <name evidence="5" type="ORF">IAA21_08545</name>
</gene>
<dbReference type="PANTHER" id="PTHR46796">
    <property type="entry name" value="HTH-TYPE TRANSCRIPTIONAL ACTIVATOR RHAS-RELATED"/>
    <property type="match status" value="1"/>
</dbReference>
<comment type="caution">
    <text evidence="5">The sequence shown here is derived from an EMBL/GenBank/DDBJ whole genome shotgun (WGS) entry which is preliminary data.</text>
</comment>